<evidence type="ECO:0000256" key="7">
    <source>
        <dbReference type="ARBA" id="ARBA00023237"/>
    </source>
</evidence>
<keyword evidence="4 8" id="KW-0812">Transmembrane</keyword>
<dbReference type="CDD" id="cd01347">
    <property type="entry name" value="ligand_gated_channel"/>
    <property type="match status" value="1"/>
</dbReference>
<evidence type="ECO:0000256" key="5">
    <source>
        <dbReference type="ARBA" id="ARBA00023077"/>
    </source>
</evidence>
<sequence length="918" mass="100736">MSSKRFNLSRLSIFIGALAGLSVGVPTMAEEVSQQASEEAEVISVTGSRIKRQELTTSSPVTVLDKATIERSGVSTIGELLLRLPSVVGSPSSPRSGGNNDGSATVRLRGLSANNTLVLINGRRVSTRGVSSSVDLESIPFDAVERVEVLKDGASAVYGSDAIAGVVNLIMRSNYDGLKVNVEAGESRHGDAGQKRVSFTFGGNTDKARWLVSASHFNDDGWMRRDRDISNEADLRRFGATGTNLRSSKSPRSWIYSTDYERLGFTAVDGASWDPNSGYNLDDFRPFNGYWSSAPGDASHCGASEQCDSFNYHDYETGSNEYQSTTVWVSGEYEIAEDTSLFVEYNSADIRSINYFAPGALEFGDNIIVSANNQYNPFGEDVIVQRRITENGILRPRDADSDVDRFTFGVKGVISDWDYDFVYSHQRSKVIETRGQQMSLARLRTAAGDSDDCLARTDGCVPLDLIGPFGAVTEDMMGYIFAHKPTSIFDNTLRFLSANITGEVFELPAGPVYVAAGAEVRWQDASVNHDVGLNTGDVAFVEQVSDTKAPTRKIEEAYLEAALPILADMPMAESLELELALRHSRYSDFGSTTTPKVGVRWQITPDLLARYSYSEGFRAPTFGELYTPSQKGFVNDTDPCTTDSWSSLPGCTVRAPGDLGYTSLTGGNQDLEAEESKSFTTGVVWTPESLVEGLSVTFDYWNIEQTNVVATYGATRKVTENANNPALWANTVIRNPNSGAIIEVRDVYENVDRRELSGWELEGRYDLNGTSSGDYSFQLGVSKLKEWVDIEIRSGVENRTDSAGLVTGGASFPQLKVNGGVNWTQGDWEASWNISYIDDLLDSDNDVVELPKVDNYFKHDAQVSYHMPKYWESKLTLGIDNVFDEEPPILASTVDGGHDPSTYSARGRYFYARVSFSF</sequence>
<gene>
    <name evidence="13" type="ORF">tinsulaeT_03260</name>
</gene>
<dbReference type="InterPro" id="IPR000531">
    <property type="entry name" value="Beta-barrel_TonB"/>
</dbReference>
<dbReference type="InterPro" id="IPR012910">
    <property type="entry name" value="Plug_dom"/>
</dbReference>
<evidence type="ECO:0000256" key="3">
    <source>
        <dbReference type="ARBA" id="ARBA00022452"/>
    </source>
</evidence>
<dbReference type="InterPro" id="IPR037066">
    <property type="entry name" value="Plug_dom_sf"/>
</dbReference>
<dbReference type="InterPro" id="IPR036942">
    <property type="entry name" value="Beta-barrel_TonB_sf"/>
</dbReference>
<keyword evidence="5 9" id="KW-0798">TonB box</keyword>
<evidence type="ECO:0000256" key="1">
    <source>
        <dbReference type="ARBA" id="ARBA00004571"/>
    </source>
</evidence>
<evidence type="ECO:0000256" key="9">
    <source>
        <dbReference type="RuleBase" id="RU003357"/>
    </source>
</evidence>
<comment type="subcellular location">
    <subcellularLocation>
        <location evidence="1 8">Cell outer membrane</location>
        <topology evidence="1 8">Multi-pass membrane protein</topology>
    </subcellularLocation>
</comment>
<evidence type="ECO:0000256" key="10">
    <source>
        <dbReference type="SAM" id="SignalP"/>
    </source>
</evidence>
<dbReference type="Gene3D" id="2.170.130.10">
    <property type="entry name" value="TonB-dependent receptor, plug domain"/>
    <property type="match status" value="1"/>
</dbReference>
<dbReference type="PROSITE" id="PS52016">
    <property type="entry name" value="TONB_DEPENDENT_REC_3"/>
    <property type="match status" value="1"/>
</dbReference>
<keyword evidence="7 8" id="KW-0998">Cell outer membrane</keyword>
<evidence type="ECO:0000256" key="4">
    <source>
        <dbReference type="ARBA" id="ARBA00022692"/>
    </source>
</evidence>
<keyword evidence="14" id="KW-1185">Reference proteome</keyword>
<feature type="chain" id="PRO_5047519946" evidence="10">
    <location>
        <begin position="30"/>
        <end position="918"/>
    </location>
</feature>
<keyword evidence="6 8" id="KW-0472">Membrane</keyword>
<evidence type="ECO:0000256" key="8">
    <source>
        <dbReference type="PROSITE-ProRule" id="PRU01360"/>
    </source>
</evidence>
<protein>
    <submittedName>
        <fullName evidence="13">TonB-dependent receptor</fullName>
    </submittedName>
</protein>
<feature type="signal peptide" evidence="10">
    <location>
        <begin position="1"/>
        <end position="29"/>
    </location>
</feature>
<dbReference type="RefSeq" id="WP_284242803.1">
    <property type="nucleotide sequence ID" value="NZ_BSST01000001.1"/>
</dbReference>
<dbReference type="SUPFAM" id="SSF56935">
    <property type="entry name" value="Porins"/>
    <property type="match status" value="1"/>
</dbReference>
<keyword evidence="2 8" id="KW-0813">Transport</keyword>
<name>A0ABQ6GS72_9GAMM</name>
<proteinExistence type="inferred from homology"/>
<comment type="caution">
    <text evidence="13">The sequence shown here is derived from an EMBL/GenBank/DDBJ whole genome shotgun (WGS) entry which is preliminary data.</text>
</comment>
<evidence type="ECO:0000313" key="14">
    <source>
        <dbReference type="Proteomes" id="UP001157186"/>
    </source>
</evidence>
<evidence type="ECO:0000259" key="11">
    <source>
        <dbReference type="Pfam" id="PF00593"/>
    </source>
</evidence>
<organism evidence="13 14">
    <name type="scientific">Thalassotalea insulae</name>
    <dbReference type="NCBI Taxonomy" id="2056778"/>
    <lineage>
        <taxon>Bacteria</taxon>
        <taxon>Pseudomonadati</taxon>
        <taxon>Pseudomonadota</taxon>
        <taxon>Gammaproteobacteria</taxon>
        <taxon>Alteromonadales</taxon>
        <taxon>Colwelliaceae</taxon>
        <taxon>Thalassotalea</taxon>
    </lineage>
</organism>
<dbReference type="Proteomes" id="UP001157186">
    <property type="component" value="Unassembled WGS sequence"/>
</dbReference>
<feature type="domain" description="TonB-dependent receptor-like beta-barrel" evidence="11">
    <location>
        <begin position="373"/>
        <end position="882"/>
    </location>
</feature>
<evidence type="ECO:0000256" key="2">
    <source>
        <dbReference type="ARBA" id="ARBA00022448"/>
    </source>
</evidence>
<keyword evidence="10" id="KW-0732">Signal</keyword>
<dbReference type="EMBL" id="BSST01000001">
    <property type="protein sequence ID" value="GLX76986.1"/>
    <property type="molecule type" value="Genomic_DNA"/>
</dbReference>
<dbReference type="Gene3D" id="2.40.170.20">
    <property type="entry name" value="TonB-dependent receptor, beta-barrel domain"/>
    <property type="match status" value="1"/>
</dbReference>
<dbReference type="Pfam" id="PF00593">
    <property type="entry name" value="TonB_dep_Rec_b-barrel"/>
    <property type="match status" value="1"/>
</dbReference>
<dbReference type="PANTHER" id="PTHR47234">
    <property type="match status" value="1"/>
</dbReference>
<evidence type="ECO:0000313" key="13">
    <source>
        <dbReference type="EMBL" id="GLX76986.1"/>
    </source>
</evidence>
<reference evidence="13 14" key="1">
    <citation type="submission" date="2023-03" db="EMBL/GenBank/DDBJ databases">
        <title>Draft genome sequence of Thalassotalea insulae KCTC 62186T.</title>
        <authorList>
            <person name="Sawabe T."/>
        </authorList>
    </citation>
    <scope>NUCLEOTIDE SEQUENCE [LARGE SCALE GENOMIC DNA]</scope>
    <source>
        <strain evidence="13 14">KCTC 62186</strain>
    </source>
</reference>
<accession>A0ABQ6GS72</accession>
<evidence type="ECO:0000256" key="6">
    <source>
        <dbReference type="ARBA" id="ARBA00023136"/>
    </source>
</evidence>
<keyword evidence="3 8" id="KW-1134">Transmembrane beta strand</keyword>
<dbReference type="Pfam" id="PF07715">
    <property type="entry name" value="Plug"/>
    <property type="match status" value="1"/>
</dbReference>
<comment type="similarity">
    <text evidence="8 9">Belongs to the TonB-dependent receptor family.</text>
</comment>
<keyword evidence="13" id="KW-0675">Receptor</keyword>
<dbReference type="PANTHER" id="PTHR47234:SF2">
    <property type="entry name" value="TONB-DEPENDENT RECEPTOR"/>
    <property type="match status" value="1"/>
</dbReference>
<evidence type="ECO:0000259" key="12">
    <source>
        <dbReference type="Pfam" id="PF07715"/>
    </source>
</evidence>
<feature type="domain" description="TonB-dependent receptor plug" evidence="12">
    <location>
        <begin position="56"/>
        <end position="166"/>
    </location>
</feature>
<dbReference type="InterPro" id="IPR039426">
    <property type="entry name" value="TonB-dep_rcpt-like"/>
</dbReference>